<dbReference type="EMBL" id="PFSF01000007">
    <property type="protein sequence ID" value="PJC28411.1"/>
    <property type="molecule type" value="Genomic_DNA"/>
</dbReference>
<evidence type="ECO:0008006" key="3">
    <source>
        <dbReference type="Google" id="ProtNLM"/>
    </source>
</evidence>
<proteinExistence type="predicted"/>
<comment type="caution">
    <text evidence="1">The sequence shown here is derived from an EMBL/GenBank/DDBJ whole genome shotgun (WGS) entry which is preliminary data.</text>
</comment>
<evidence type="ECO:0000313" key="2">
    <source>
        <dbReference type="Proteomes" id="UP000229816"/>
    </source>
</evidence>
<dbReference type="SUPFAM" id="SSF52309">
    <property type="entry name" value="N-(deoxy)ribosyltransferase-like"/>
    <property type="match status" value="1"/>
</dbReference>
<organism evidence="1 2">
    <name type="scientific">Candidatus Shapirobacteria bacterium CG_4_9_14_0_2_um_filter_39_11</name>
    <dbReference type="NCBI Taxonomy" id="1974478"/>
    <lineage>
        <taxon>Bacteria</taxon>
        <taxon>Candidatus Shapironibacteriota</taxon>
    </lineage>
</organism>
<reference evidence="2" key="1">
    <citation type="submission" date="2017-09" db="EMBL/GenBank/DDBJ databases">
        <title>Depth-based differentiation of microbial function through sediment-hosted aquifers and enrichment of novel symbionts in the deep terrestrial subsurface.</title>
        <authorList>
            <person name="Probst A.J."/>
            <person name="Ladd B."/>
            <person name="Jarett J.K."/>
            <person name="Geller-Mcgrath D.E."/>
            <person name="Sieber C.M.K."/>
            <person name="Emerson J.B."/>
            <person name="Anantharaman K."/>
            <person name="Thomas B.C."/>
            <person name="Malmstrom R."/>
            <person name="Stieglmeier M."/>
            <person name="Klingl A."/>
            <person name="Woyke T."/>
            <person name="Ryan C.M."/>
            <person name="Banfield J.F."/>
        </authorList>
    </citation>
    <scope>NUCLEOTIDE SEQUENCE [LARGE SCALE GENOMIC DNA]</scope>
</reference>
<sequence>MPNKKPQRIKIYLAGRIPIGDEPGIDPRWREKYIQRLKKLIPQAIFVDPSYREIKEEDHKAVFGHDLFLIKQADLMLVNAEMPIGLGTAQEMVIAKYFQKPIITVSPGGSYYSPAVTKINGKNVKNWHHPFLAILSDQIIEDVQELKPILIKLKGERIPRWKTFVEKSIKYYLTHYFSKDKKTQEILKKTKC</sequence>
<protein>
    <recommendedName>
        <fullName evidence="3">Nucleoside 2-deoxyribosyltransferase</fullName>
    </recommendedName>
</protein>
<dbReference type="Gene3D" id="3.40.50.450">
    <property type="match status" value="1"/>
</dbReference>
<dbReference type="AlphaFoldDB" id="A0A2M8ETG6"/>
<dbReference type="Proteomes" id="UP000229816">
    <property type="component" value="Unassembled WGS sequence"/>
</dbReference>
<gene>
    <name evidence="1" type="ORF">CO054_00305</name>
</gene>
<name>A0A2M8ETG6_9BACT</name>
<accession>A0A2M8ETG6</accession>
<evidence type="ECO:0000313" key="1">
    <source>
        <dbReference type="EMBL" id="PJC28411.1"/>
    </source>
</evidence>